<keyword evidence="3" id="KW-1185">Reference proteome</keyword>
<proteinExistence type="predicted"/>
<evidence type="ECO:0008006" key="4">
    <source>
        <dbReference type="Google" id="ProtNLM"/>
    </source>
</evidence>
<evidence type="ECO:0000313" key="3">
    <source>
        <dbReference type="Proteomes" id="UP000756921"/>
    </source>
</evidence>
<name>A0A9P6G938_9PLEO</name>
<dbReference type="AlphaFoldDB" id="A0A9P6G938"/>
<accession>A0A9P6G938</accession>
<evidence type="ECO:0000256" key="1">
    <source>
        <dbReference type="SAM" id="MobiDB-lite"/>
    </source>
</evidence>
<feature type="compositionally biased region" description="Low complexity" evidence="1">
    <location>
        <begin position="1"/>
        <end position="18"/>
    </location>
</feature>
<dbReference type="Proteomes" id="UP000756921">
    <property type="component" value="Unassembled WGS sequence"/>
</dbReference>
<sequence>MHAYTPLPTTLYPSTTSPAHHPSHEHSRHLAPRSPAANPVSTSGPMPRILGSRPKPQCWEHGCNGRHSSTFSNLLRHQREKTGTAQKTYCTECGAEFTHTTARNSHMANKKCKPKKRKRGKEKRPRCGR</sequence>
<comment type="caution">
    <text evidence="2">The sequence shown here is derived from an EMBL/GenBank/DDBJ whole genome shotgun (WGS) entry which is preliminary data.</text>
</comment>
<feature type="region of interest" description="Disordered" evidence="1">
    <location>
        <begin position="1"/>
        <end position="58"/>
    </location>
</feature>
<feature type="compositionally biased region" description="Basic residues" evidence="1">
    <location>
        <begin position="21"/>
        <end position="31"/>
    </location>
</feature>
<gene>
    <name evidence="2" type="ORF">PMIN01_11867</name>
</gene>
<feature type="region of interest" description="Disordered" evidence="1">
    <location>
        <begin position="101"/>
        <end position="129"/>
    </location>
</feature>
<dbReference type="EMBL" id="WJXW01000015">
    <property type="protein sequence ID" value="KAF9729934.1"/>
    <property type="molecule type" value="Genomic_DNA"/>
</dbReference>
<reference evidence="2" key="1">
    <citation type="journal article" date="2020" name="Mol. Plant Microbe Interact.">
        <title>Genome Sequence of the Biocontrol Agent Coniothyrium minitans strain Conio (IMI 134523).</title>
        <authorList>
            <person name="Patel D."/>
            <person name="Shittu T.A."/>
            <person name="Baroncelli R."/>
            <person name="Muthumeenakshi S."/>
            <person name="Osborne T.H."/>
            <person name="Janganan T.K."/>
            <person name="Sreenivasaprasad S."/>
        </authorList>
    </citation>
    <scope>NUCLEOTIDE SEQUENCE</scope>
    <source>
        <strain evidence="2">Conio</strain>
    </source>
</reference>
<evidence type="ECO:0000313" key="2">
    <source>
        <dbReference type="EMBL" id="KAF9729934.1"/>
    </source>
</evidence>
<protein>
    <recommendedName>
        <fullName evidence="4">C2H2-type domain-containing protein</fullName>
    </recommendedName>
</protein>
<organism evidence="2 3">
    <name type="scientific">Paraphaeosphaeria minitans</name>
    <dbReference type="NCBI Taxonomy" id="565426"/>
    <lineage>
        <taxon>Eukaryota</taxon>
        <taxon>Fungi</taxon>
        <taxon>Dikarya</taxon>
        <taxon>Ascomycota</taxon>
        <taxon>Pezizomycotina</taxon>
        <taxon>Dothideomycetes</taxon>
        <taxon>Pleosporomycetidae</taxon>
        <taxon>Pleosporales</taxon>
        <taxon>Massarineae</taxon>
        <taxon>Didymosphaeriaceae</taxon>
        <taxon>Paraphaeosphaeria</taxon>
    </lineage>
</organism>
<feature type="compositionally biased region" description="Basic residues" evidence="1">
    <location>
        <begin position="108"/>
        <end position="129"/>
    </location>
</feature>
<dbReference type="OrthoDB" id="5366256at2759"/>